<dbReference type="eggNOG" id="COG2119">
    <property type="taxonomic scope" value="Bacteria"/>
</dbReference>
<dbReference type="GO" id="GO:0046873">
    <property type="term" value="F:metal ion transmembrane transporter activity"/>
    <property type="evidence" value="ECO:0007669"/>
    <property type="project" value="InterPro"/>
</dbReference>
<evidence type="ECO:0000313" key="8">
    <source>
        <dbReference type="Proteomes" id="UP000028252"/>
    </source>
</evidence>
<feature type="transmembrane region" description="Helical" evidence="6">
    <location>
        <begin position="181"/>
        <end position="199"/>
    </location>
</feature>
<organism evidence="7 8">
    <name type="scientific">Marinobacterium lacunae</name>
    <dbReference type="NCBI Taxonomy" id="1232683"/>
    <lineage>
        <taxon>Bacteria</taxon>
        <taxon>Pseudomonadati</taxon>
        <taxon>Pseudomonadota</taxon>
        <taxon>Gammaproteobacteria</taxon>
        <taxon>Oceanospirillales</taxon>
        <taxon>Oceanospirillaceae</taxon>
        <taxon>Marinobacterium</taxon>
    </lineage>
</organism>
<keyword evidence="3 6" id="KW-0812">Transmembrane</keyword>
<evidence type="ECO:0000256" key="2">
    <source>
        <dbReference type="ARBA" id="ARBA00009190"/>
    </source>
</evidence>
<keyword evidence="4 6" id="KW-1133">Transmembrane helix</keyword>
<dbReference type="STRING" id="1232683.ADIMK_3112"/>
<evidence type="ECO:0000256" key="4">
    <source>
        <dbReference type="ARBA" id="ARBA00022989"/>
    </source>
</evidence>
<comment type="similarity">
    <text evidence="2 6">Belongs to the GDT1 family.</text>
</comment>
<evidence type="ECO:0000313" key="7">
    <source>
        <dbReference type="EMBL" id="KEA62640.1"/>
    </source>
</evidence>
<feature type="transmembrane region" description="Helical" evidence="6">
    <location>
        <begin position="112"/>
        <end position="127"/>
    </location>
</feature>
<keyword evidence="8" id="KW-1185">Reference proteome</keyword>
<evidence type="ECO:0000256" key="5">
    <source>
        <dbReference type="ARBA" id="ARBA00023136"/>
    </source>
</evidence>
<dbReference type="AlphaFoldDB" id="A0A081FVT5"/>
<dbReference type="InterPro" id="IPR001727">
    <property type="entry name" value="GDT1-like"/>
</dbReference>
<dbReference type="EMBL" id="JMQN01000047">
    <property type="protein sequence ID" value="KEA62640.1"/>
    <property type="molecule type" value="Genomic_DNA"/>
</dbReference>
<gene>
    <name evidence="7" type="ORF">ADIMK_3112</name>
</gene>
<name>A0A081FVT5_9GAMM</name>
<dbReference type="PANTHER" id="PTHR12608">
    <property type="entry name" value="TRANSMEMBRANE PROTEIN HTP-1 RELATED"/>
    <property type="match status" value="1"/>
</dbReference>
<dbReference type="PATRIC" id="fig|1232683.4.peg.3062"/>
<comment type="caution">
    <text evidence="7">The sequence shown here is derived from an EMBL/GenBank/DDBJ whole genome shotgun (WGS) entry which is preliminary data.</text>
</comment>
<dbReference type="PANTHER" id="PTHR12608:SF1">
    <property type="entry name" value="TRANSMEMBRANE PROTEIN 165"/>
    <property type="match status" value="1"/>
</dbReference>
<dbReference type="Proteomes" id="UP000028252">
    <property type="component" value="Unassembled WGS sequence"/>
</dbReference>
<proteinExistence type="inferred from homology"/>
<feature type="transmembrane region" description="Helical" evidence="6">
    <location>
        <begin position="51"/>
        <end position="70"/>
    </location>
</feature>
<dbReference type="GO" id="GO:0016020">
    <property type="term" value="C:membrane"/>
    <property type="evidence" value="ECO:0007669"/>
    <property type="project" value="UniProtKB-SubCell"/>
</dbReference>
<feature type="transmembrane region" description="Helical" evidence="6">
    <location>
        <begin position="147"/>
        <end position="169"/>
    </location>
</feature>
<protein>
    <recommendedName>
        <fullName evidence="6">GDT1 family protein</fullName>
    </recommendedName>
</protein>
<evidence type="ECO:0000256" key="3">
    <source>
        <dbReference type="ARBA" id="ARBA00022692"/>
    </source>
</evidence>
<feature type="transmembrane region" description="Helical" evidence="6">
    <location>
        <begin position="82"/>
        <end position="100"/>
    </location>
</feature>
<evidence type="ECO:0000256" key="6">
    <source>
        <dbReference type="RuleBase" id="RU365102"/>
    </source>
</evidence>
<reference evidence="7 8" key="1">
    <citation type="submission" date="2014-04" db="EMBL/GenBank/DDBJ databases">
        <title>Marinobacterium kochiensis sp. nov., isolated from sediment sample collected from Kochi backwaters in Kerala, India.</title>
        <authorList>
            <person name="Singh A."/>
            <person name="Pinnaka A.K."/>
        </authorList>
    </citation>
    <scope>NUCLEOTIDE SEQUENCE [LARGE SCALE GENOMIC DNA]</scope>
    <source>
        <strain evidence="7 8">AK27</strain>
    </source>
</reference>
<evidence type="ECO:0000256" key="1">
    <source>
        <dbReference type="ARBA" id="ARBA00004141"/>
    </source>
</evidence>
<keyword evidence="5 6" id="KW-0472">Membrane</keyword>
<accession>A0A081FVT5</accession>
<dbReference type="Pfam" id="PF01169">
    <property type="entry name" value="GDT1"/>
    <property type="match status" value="2"/>
</dbReference>
<comment type="subcellular location">
    <subcellularLocation>
        <location evidence="1 6">Membrane</location>
        <topology evidence="1 6">Multi-pass membrane protein</topology>
    </subcellularLocation>
</comment>
<sequence>MLCLMVNARQDVYLMDAFLSSTLAVAIAEIGDKTQLLTLFLVARFAQQRGAIVLGILLSTLINHGISAWLGGWLVDWIPEGWTSWIVGLSFIAVGLWVLIPDKDDEDESESLKYGAFVATCILFFIAEIGDKTQIATVILAARYEDMLLAVVAGTTLGMLLANVPVAYFGGALMRKVPLHWVRRSACGLFVLLGVLSLIHF</sequence>